<reference evidence="2 3" key="1">
    <citation type="submission" date="2019-08" db="EMBL/GenBank/DDBJ databases">
        <title>Whole genome of Aphis craccivora.</title>
        <authorList>
            <person name="Voronova N.V."/>
            <person name="Shulinski R.S."/>
            <person name="Bandarenka Y.V."/>
            <person name="Zhorov D.G."/>
            <person name="Warner D."/>
        </authorList>
    </citation>
    <scope>NUCLEOTIDE SEQUENCE [LARGE SCALE GENOMIC DNA]</scope>
    <source>
        <strain evidence="2">180601</strain>
        <tissue evidence="2">Whole Body</tissue>
    </source>
</reference>
<dbReference type="EMBL" id="VUJU01003256">
    <property type="protein sequence ID" value="KAF0758606.1"/>
    <property type="molecule type" value="Genomic_DNA"/>
</dbReference>
<gene>
    <name evidence="2" type="ORF">FWK35_00010715</name>
</gene>
<organism evidence="2 3">
    <name type="scientific">Aphis craccivora</name>
    <name type="common">Cowpea aphid</name>
    <dbReference type="NCBI Taxonomy" id="307492"/>
    <lineage>
        <taxon>Eukaryota</taxon>
        <taxon>Metazoa</taxon>
        <taxon>Ecdysozoa</taxon>
        <taxon>Arthropoda</taxon>
        <taxon>Hexapoda</taxon>
        <taxon>Insecta</taxon>
        <taxon>Pterygota</taxon>
        <taxon>Neoptera</taxon>
        <taxon>Paraneoptera</taxon>
        <taxon>Hemiptera</taxon>
        <taxon>Sternorrhyncha</taxon>
        <taxon>Aphidomorpha</taxon>
        <taxon>Aphidoidea</taxon>
        <taxon>Aphididae</taxon>
        <taxon>Aphidini</taxon>
        <taxon>Aphis</taxon>
        <taxon>Aphis</taxon>
    </lineage>
</organism>
<dbReference type="OrthoDB" id="25872at2759"/>
<name>A0A6G0YMM4_APHCR</name>
<dbReference type="InterPro" id="IPR032710">
    <property type="entry name" value="NTF2-like_dom_sf"/>
</dbReference>
<sequence>MKMPLLHYPAVYYLTMFFFYAGMVQIVLNGVFEETNDRHVFRSLCKPFCIVPVGSGWSIISDMLFITTITGELLLKNILKICDKIINLGVFKTIPRFQTKSNI</sequence>
<dbReference type="AlphaFoldDB" id="A0A6G0YMM4"/>
<keyword evidence="1" id="KW-0812">Transmembrane</keyword>
<protein>
    <submittedName>
        <fullName evidence="2">Nuclear RNA export factor 1-like isoform X2</fullName>
    </submittedName>
</protein>
<proteinExistence type="predicted"/>
<keyword evidence="3" id="KW-1185">Reference proteome</keyword>
<dbReference type="SUPFAM" id="SSF54427">
    <property type="entry name" value="NTF2-like"/>
    <property type="match status" value="1"/>
</dbReference>
<dbReference type="Proteomes" id="UP000478052">
    <property type="component" value="Unassembled WGS sequence"/>
</dbReference>
<keyword evidence="1" id="KW-0472">Membrane</keyword>
<evidence type="ECO:0000313" key="2">
    <source>
        <dbReference type="EMBL" id="KAF0758606.1"/>
    </source>
</evidence>
<accession>A0A6G0YMM4</accession>
<keyword evidence="1" id="KW-1133">Transmembrane helix</keyword>
<evidence type="ECO:0000256" key="1">
    <source>
        <dbReference type="SAM" id="Phobius"/>
    </source>
</evidence>
<feature type="transmembrane region" description="Helical" evidence="1">
    <location>
        <begin position="12"/>
        <end position="32"/>
    </location>
</feature>
<dbReference type="Gene3D" id="3.10.450.50">
    <property type="match status" value="1"/>
</dbReference>
<comment type="caution">
    <text evidence="2">The sequence shown here is derived from an EMBL/GenBank/DDBJ whole genome shotgun (WGS) entry which is preliminary data.</text>
</comment>
<evidence type="ECO:0000313" key="3">
    <source>
        <dbReference type="Proteomes" id="UP000478052"/>
    </source>
</evidence>